<protein>
    <submittedName>
        <fullName evidence="2">Uncharacterized protein</fullName>
    </submittedName>
</protein>
<name>A0A7S1JHP1_9EUGL</name>
<gene>
    <name evidence="2" type="ORF">EGYM00392_LOCUS55032</name>
</gene>
<dbReference type="EMBL" id="HBGA01151423">
    <property type="protein sequence ID" value="CAD9043849.1"/>
    <property type="molecule type" value="Transcribed_RNA"/>
</dbReference>
<proteinExistence type="predicted"/>
<dbReference type="AlphaFoldDB" id="A0A7S1JHP1"/>
<reference evidence="2" key="1">
    <citation type="submission" date="2021-01" db="EMBL/GenBank/DDBJ databases">
        <authorList>
            <person name="Corre E."/>
            <person name="Pelletier E."/>
            <person name="Niang G."/>
            <person name="Scheremetjew M."/>
            <person name="Finn R."/>
            <person name="Kale V."/>
            <person name="Holt S."/>
            <person name="Cochrane G."/>
            <person name="Meng A."/>
            <person name="Brown T."/>
            <person name="Cohen L."/>
        </authorList>
    </citation>
    <scope>NUCLEOTIDE SEQUENCE</scope>
    <source>
        <strain evidence="2">NIES-381</strain>
    </source>
</reference>
<sequence length="109" mass="12160">MTSDIHTDTLRVVTHTLAAYCSLVAKRALKSSVADEVPNRFGLNLEWWGVARWGRRSGLDDEVWVWCRVAVCCVIALLFMTKNRRAVIHDNKYTAPNGGSRPWAAMGAA</sequence>
<keyword evidence="1" id="KW-0812">Transmembrane</keyword>
<evidence type="ECO:0000313" key="2">
    <source>
        <dbReference type="EMBL" id="CAD9043849.1"/>
    </source>
</evidence>
<keyword evidence="1" id="KW-0472">Membrane</keyword>
<keyword evidence="1" id="KW-1133">Transmembrane helix</keyword>
<organism evidence="2">
    <name type="scientific">Eutreptiella gymnastica</name>
    <dbReference type="NCBI Taxonomy" id="73025"/>
    <lineage>
        <taxon>Eukaryota</taxon>
        <taxon>Discoba</taxon>
        <taxon>Euglenozoa</taxon>
        <taxon>Euglenida</taxon>
        <taxon>Spirocuta</taxon>
        <taxon>Euglenophyceae</taxon>
        <taxon>Eutreptiales</taxon>
        <taxon>Eutreptiaceae</taxon>
        <taxon>Eutreptiella</taxon>
    </lineage>
</organism>
<evidence type="ECO:0000256" key="1">
    <source>
        <dbReference type="SAM" id="Phobius"/>
    </source>
</evidence>
<accession>A0A7S1JHP1</accession>
<feature type="transmembrane region" description="Helical" evidence="1">
    <location>
        <begin position="63"/>
        <end position="80"/>
    </location>
</feature>